<protein>
    <submittedName>
        <fullName evidence="4">Accessory gland protein Acp29AB-like</fullName>
    </submittedName>
</protein>
<feature type="domain" description="C-type lectin" evidence="2">
    <location>
        <begin position="173"/>
        <end position="283"/>
    </location>
</feature>
<evidence type="ECO:0000256" key="1">
    <source>
        <dbReference type="SAM" id="SignalP"/>
    </source>
</evidence>
<dbReference type="PROSITE" id="PS50041">
    <property type="entry name" value="C_TYPE_LECTIN_2"/>
    <property type="match status" value="1"/>
</dbReference>
<evidence type="ECO:0000313" key="4">
    <source>
        <dbReference type="RefSeq" id="XP_016945722.2"/>
    </source>
</evidence>
<gene>
    <name evidence="4" type="primary">LOC108021461</name>
</gene>
<dbReference type="InterPro" id="IPR001304">
    <property type="entry name" value="C-type_lectin-like"/>
</dbReference>
<dbReference type="Gene3D" id="1.20.5.340">
    <property type="match status" value="1"/>
</dbReference>
<accession>A0AB39ZZR0</accession>
<dbReference type="InterPro" id="IPR016186">
    <property type="entry name" value="C-type_lectin-like/link_sf"/>
</dbReference>
<sequence>MFKLVVALLYVLFAAESCRSVGVYPYPSLGSRSEDLQVQPGGTCISAMRPVMDYVVANQVRWNTCEEIIASHTQSEHNQIKSQLATLRDALTTARDTHESRIESNEDRIFPQKESQHKGLEERIDRIEGMLSSMGNQLSALQETLSKILTTLETRTLKIPKKYQNYEQIGTRYFYIQHSGFVSWTDAEIACRRKFGRLASVQNEEELSAISAKLKKDTSYWLGINDLALRNDFVSLASGNRASFLKWAPGEPNYINGKMHSVAILNGLMWVAMCERKMSFICQSDEEI</sequence>
<dbReference type="CDD" id="cd00037">
    <property type="entry name" value="CLECT"/>
    <property type="match status" value="1"/>
</dbReference>
<evidence type="ECO:0000313" key="3">
    <source>
        <dbReference type="Proteomes" id="UP001652628"/>
    </source>
</evidence>
<dbReference type="Gene3D" id="3.10.100.10">
    <property type="entry name" value="Mannose-Binding Protein A, subunit A"/>
    <property type="match status" value="1"/>
</dbReference>
<dbReference type="Pfam" id="PF00059">
    <property type="entry name" value="Lectin_C"/>
    <property type="match status" value="1"/>
</dbReference>
<feature type="signal peptide" evidence="1">
    <location>
        <begin position="1"/>
        <end position="20"/>
    </location>
</feature>
<dbReference type="SUPFAM" id="SSF56436">
    <property type="entry name" value="C-type lectin-like"/>
    <property type="match status" value="1"/>
</dbReference>
<dbReference type="SMART" id="SM00034">
    <property type="entry name" value="CLECT"/>
    <property type="match status" value="1"/>
</dbReference>
<reference evidence="4" key="1">
    <citation type="submission" date="2025-08" db="UniProtKB">
        <authorList>
            <consortium name="RefSeq"/>
        </authorList>
    </citation>
    <scope>IDENTIFICATION</scope>
</reference>
<dbReference type="AlphaFoldDB" id="A0AB39ZZR0"/>
<dbReference type="GeneID" id="108021461"/>
<dbReference type="Proteomes" id="UP001652628">
    <property type="component" value="Chromosome 2L"/>
</dbReference>
<keyword evidence="3" id="KW-1185">Reference proteome</keyword>
<feature type="chain" id="PRO_5046809461" evidence="1">
    <location>
        <begin position="21"/>
        <end position="288"/>
    </location>
</feature>
<dbReference type="RefSeq" id="XP_016945722.2">
    <property type="nucleotide sequence ID" value="XM_017090233.4"/>
</dbReference>
<name>A0AB39ZZR0_DROSZ</name>
<evidence type="ECO:0000259" key="2">
    <source>
        <dbReference type="PROSITE" id="PS50041"/>
    </source>
</evidence>
<proteinExistence type="predicted"/>
<organism evidence="3 4">
    <name type="scientific">Drosophila suzukii</name>
    <name type="common">Spotted-wing drosophila fruit fly</name>
    <dbReference type="NCBI Taxonomy" id="28584"/>
    <lineage>
        <taxon>Eukaryota</taxon>
        <taxon>Metazoa</taxon>
        <taxon>Ecdysozoa</taxon>
        <taxon>Arthropoda</taxon>
        <taxon>Hexapoda</taxon>
        <taxon>Insecta</taxon>
        <taxon>Pterygota</taxon>
        <taxon>Neoptera</taxon>
        <taxon>Endopterygota</taxon>
        <taxon>Diptera</taxon>
        <taxon>Brachycera</taxon>
        <taxon>Muscomorpha</taxon>
        <taxon>Ephydroidea</taxon>
        <taxon>Drosophilidae</taxon>
        <taxon>Drosophila</taxon>
        <taxon>Sophophora</taxon>
    </lineage>
</organism>
<dbReference type="InterPro" id="IPR050111">
    <property type="entry name" value="C-type_lectin/snaclec_domain"/>
</dbReference>
<keyword evidence="1" id="KW-0732">Signal</keyword>
<dbReference type="InterPro" id="IPR016187">
    <property type="entry name" value="CTDL_fold"/>
</dbReference>
<dbReference type="PANTHER" id="PTHR22803">
    <property type="entry name" value="MANNOSE, PHOSPHOLIPASE, LECTIN RECEPTOR RELATED"/>
    <property type="match status" value="1"/>
</dbReference>